<organism evidence="1 2">
    <name type="scientific">Dentipellis fragilis</name>
    <dbReference type="NCBI Taxonomy" id="205917"/>
    <lineage>
        <taxon>Eukaryota</taxon>
        <taxon>Fungi</taxon>
        <taxon>Dikarya</taxon>
        <taxon>Basidiomycota</taxon>
        <taxon>Agaricomycotina</taxon>
        <taxon>Agaricomycetes</taxon>
        <taxon>Russulales</taxon>
        <taxon>Hericiaceae</taxon>
        <taxon>Dentipellis</taxon>
    </lineage>
</organism>
<keyword evidence="2" id="KW-1185">Reference proteome</keyword>
<dbReference type="EMBL" id="SEOQ01000646">
    <property type="protein sequence ID" value="TFY59010.1"/>
    <property type="molecule type" value="Genomic_DNA"/>
</dbReference>
<gene>
    <name evidence="1" type="ORF">EVG20_g7950</name>
</gene>
<dbReference type="OrthoDB" id="10362103at2759"/>
<comment type="caution">
    <text evidence="1">The sequence shown here is derived from an EMBL/GenBank/DDBJ whole genome shotgun (WGS) entry which is preliminary data.</text>
</comment>
<evidence type="ECO:0008006" key="3">
    <source>
        <dbReference type="Google" id="ProtNLM"/>
    </source>
</evidence>
<sequence>MAEQTIPRATLRYEFGSDPEAEGQIYIDELPGTWDDLIKLLCKEENKIADNAEIFFRGACKTLSVLNRGSIFNNEKVWIFEEEDIIRSDFNPPPVTKEGKIGLMWRFYDQDCQETYMELDLEETWGSAQQKYADQINVPVSELDFYYAAVIMPEHFALEDNDPQHGDIIMVFHRYAGQGRNDAECYGRGRRRRA</sequence>
<protein>
    <recommendedName>
        <fullName evidence="3">Ubiquitin-like domain-containing protein</fullName>
    </recommendedName>
</protein>
<reference evidence="1 2" key="1">
    <citation type="submission" date="2019-02" db="EMBL/GenBank/DDBJ databases">
        <title>Genome sequencing of the rare red list fungi Dentipellis fragilis.</title>
        <authorList>
            <person name="Buettner E."/>
            <person name="Kellner H."/>
        </authorList>
    </citation>
    <scope>NUCLEOTIDE SEQUENCE [LARGE SCALE GENOMIC DNA]</scope>
    <source>
        <strain evidence="1 2">DSM 105465</strain>
    </source>
</reference>
<evidence type="ECO:0000313" key="1">
    <source>
        <dbReference type="EMBL" id="TFY59010.1"/>
    </source>
</evidence>
<dbReference type="AlphaFoldDB" id="A0A4Y9YAE6"/>
<dbReference type="Proteomes" id="UP000298327">
    <property type="component" value="Unassembled WGS sequence"/>
</dbReference>
<proteinExistence type="predicted"/>
<dbReference type="InterPro" id="IPR029071">
    <property type="entry name" value="Ubiquitin-like_domsf"/>
</dbReference>
<dbReference type="SUPFAM" id="SSF54236">
    <property type="entry name" value="Ubiquitin-like"/>
    <property type="match status" value="1"/>
</dbReference>
<evidence type="ECO:0000313" key="2">
    <source>
        <dbReference type="Proteomes" id="UP000298327"/>
    </source>
</evidence>
<accession>A0A4Y9YAE6</accession>
<name>A0A4Y9YAE6_9AGAM</name>